<sequence length="305" mass="34042">MVNPNNMELGLETSAKKKGKKKPSKQRLSNKGVKHQALALLSSPHTTSPPCGDPHRTLALSAVTALPPIALLRPTTQHARNHHPIPIPVHSLRCGFVCLLILTYRPSDSSQPVARRRIPPTSTTPFSISVYPTSPAAIKILSCSWSQSRSKGPWRPRMRRGHSLTLITCPLQAASPPTDLHSNRNGQPQTGSHDRLIVVTTRPSLPLLRHLAQLTLVKPPGLRSRSRPPNLEGKLQVRGHPMLRRPPPMTAPSTPHNAQKYYEFHEQNRHTRAECRELKKALHKLADKGQIDRFLKKGPCFLRRE</sequence>
<accession>A0A9Q1K4L1</accession>
<comment type="caution">
    <text evidence="2">The sequence shown here is derived from an EMBL/GenBank/DDBJ whole genome shotgun (WGS) entry which is preliminary data.</text>
</comment>
<evidence type="ECO:0000313" key="3">
    <source>
        <dbReference type="Proteomes" id="UP001153076"/>
    </source>
</evidence>
<dbReference type="AlphaFoldDB" id="A0A9Q1K4L1"/>
<name>A0A9Q1K4L1_9CARY</name>
<dbReference type="EMBL" id="JAKOGI010000332">
    <property type="protein sequence ID" value="KAJ8436715.1"/>
    <property type="molecule type" value="Genomic_DNA"/>
</dbReference>
<protein>
    <submittedName>
        <fullName evidence="2">Uncharacterized protein</fullName>
    </submittedName>
</protein>
<keyword evidence="3" id="KW-1185">Reference proteome</keyword>
<proteinExistence type="predicted"/>
<feature type="region of interest" description="Disordered" evidence="1">
    <location>
        <begin position="175"/>
        <end position="194"/>
    </location>
</feature>
<gene>
    <name evidence="2" type="ORF">Cgig2_027386</name>
</gene>
<organism evidence="2 3">
    <name type="scientific">Carnegiea gigantea</name>
    <dbReference type="NCBI Taxonomy" id="171969"/>
    <lineage>
        <taxon>Eukaryota</taxon>
        <taxon>Viridiplantae</taxon>
        <taxon>Streptophyta</taxon>
        <taxon>Embryophyta</taxon>
        <taxon>Tracheophyta</taxon>
        <taxon>Spermatophyta</taxon>
        <taxon>Magnoliopsida</taxon>
        <taxon>eudicotyledons</taxon>
        <taxon>Gunneridae</taxon>
        <taxon>Pentapetalae</taxon>
        <taxon>Caryophyllales</taxon>
        <taxon>Cactineae</taxon>
        <taxon>Cactaceae</taxon>
        <taxon>Cactoideae</taxon>
        <taxon>Echinocereeae</taxon>
        <taxon>Carnegiea</taxon>
    </lineage>
</organism>
<feature type="region of interest" description="Disordered" evidence="1">
    <location>
        <begin position="1"/>
        <end position="33"/>
    </location>
</feature>
<evidence type="ECO:0000256" key="1">
    <source>
        <dbReference type="SAM" id="MobiDB-lite"/>
    </source>
</evidence>
<dbReference type="Proteomes" id="UP001153076">
    <property type="component" value="Unassembled WGS sequence"/>
</dbReference>
<feature type="compositionally biased region" description="Basic residues" evidence="1">
    <location>
        <begin position="16"/>
        <end position="25"/>
    </location>
</feature>
<feature type="region of interest" description="Disordered" evidence="1">
    <location>
        <begin position="220"/>
        <end position="255"/>
    </location>
</feature>
<reference evidence="2" key="1">
    <citation type="submission" date="2022-04" db="EMBL/GenBank/DDBJ databases">
        <title>Carnegiea gigantea Genome sequencing and assembly v2.</title>
        <authorList>
            <person name="Copetti D."/>
            <person name="Sanderson M.J."/>
            <person name="Burquez A."/>
            <person name="Wojciechowski M.F."/>
        </authorList>
    </citation>
    <scope>NUCLEOTIDE SEQUENCE</scope>
    <source>
        <strain evidence="2">SGP5-SGP5p</strain>
        <tissue evidence="2">Aerial part</tissue>
    </source>
</reference>
<evidence type="ECO:0000313" key="2">
    <source>
        <dbReference type="EMBL" id="KAJ8436715.1"/>
    </source>
</evidence>